<gene>
    <name evidence="10" type="ORF">CCHLO57077_00019328</name>
</gene>
<dbReference type="Gene3D" id="1.10.630.10">
    <property type="entry name" value="Cytochrome P450"/>
    <property type="match status" value="1"/>
</dbReference>
<dbReference type="InterPro" id="IPR001128">
    <property type="entry name" value="Cyt_P450"/>
</dbReference>
<evidence type="ECO:0000313" key="11">
    <source>
        <dbReference type="Proteomes" id="UP001160390"/>
    </source>
</evidence>
<comment type="cofactor">
    <cofactor evidence="1 8">
        <name>heme</name>
        <dbReference type="ChEBI" id="CHEBI:30413"/>
    </cofactor>
</comment>
<dbReference type="Pfam" id="PF00067">
    <property type="entry name" value="p450"/>
    <property type="match status" value="1"/>
</dbReference>
<dbReference type="GO" id="GO:0005506">
    <property type="term" value="F:iron ion binding"/>
    <property type="evidence" value="ECO:0007669"/>
    <property type="project" value="InterPro"/>
</dbReference>
<evidence type="ECO:0000256" key="9">
    <source>
        <dbReference type="RuleBase" id="RU000461"/>
    </source>
</evidence>
<accession>A0AA35LVA9</accession>
<keyword evidence="7 9" id="KW-0503">Monooxygenase</keyword>
<evidence type="ECO:0000313" key="10">
    <source>
        <dbReference type="EMBL" id="CAI6077636.1"/>
    </source>
</evidence>
<evidence type="ECO:0000256" key="2">
    <source>
        <dbReference type="ARBA" id="ARBA00010617"/>
    </source>
</evidence>
<evidence type="ECO:0000256" key="1">
    <source>
        <dbReference type="ARBA" id="ARBA00001971"/>
    </source>
</evidence>
<evidence type="ECO:0000256" key="8">
    <source>
        <dbReference type="PIRSR" id="PIRSR602403-1"/>
    </source>
</evidence>
<keyword evidence="3 8" id="KW-0349">Heme</keyword>
<proteinExistence type="inferred from homology"/>
<protein>
    <submittedName>
        <fullName evidence="10">Uncharacterized protein</fullName>
    </submittedName>
</protein>
<dbReference type="PRINTS" id="PR00465">
    <property type="entry name" value="EP450IV"/>
</dbReference>
<dbReference type="Proteomes" id="UP001160390">
    <property type="component" value="Unassembled WGS sequence"/>
</dbReference>
<keyword evidence="11" id="KW-1185">Reference proteome</keyword>
<dbReference type="GO" id="GO:0004497">
    <property type="term" value="F:monooxygenase activity"/>
    <property type="evidence" value="ECO:0007669"/>
    <property type="project" value="UniProtKB-KW"/>
</dbReference>
<dbReference type="InterPro" id="IPR036396">
    <property type="entry name" value="Cyt_P450_sf"/>
</dbReference>
<keyword evidence="5 9" id="KW-0560">Oxidoreductase</keyword>
<dbReference type="PROSITE" id="PS00086">
    <property type="entry name" value="CYTOCHROME_P450"/>
    <property type="match status" value="1"/>
</dbReference>
<feature type="binding site" description="axial binding residue" evidence="8">
    <location>
        <position position="473"/>
    </location>
    <ligand>
        <name>heme</name>
        <dbReference type="ChEBI" id="CHEBI:30413"/>
    </ligand>
    <ligandPart>
        <name>Fe</name>
        <dbReference type="ChEBI" id="CHEBI:18248"/>
    </ligandPart>
</feature>
<evidence type="ECO:0000256" key="6">
    <source>
        <dbReference type="ARBA" id="ARBA00023004"/>
    </source>
</evidence>
<dbReference type="GO" id="GO:0016705">
    <property type="term" value="F:oxidoreductase activity, acting on paired donors, with incorporation or reduction of molecular oxygen"/>
    <property type="evidence" value="ECO:0007669"/>
    <property type="project" value="InterPro"/>
</dbReference>
<comment type="caution">
    <text evidence="10">The sequence shown here is derived from an EMBL/GenBank/DDBJ whole genome shotgun (WGS) entry which is preliminary data.</text>
</comment>
<evidence type="ECO:0000256" key="7">
    <source>
        <dbReference type="ARBA" id="ARBA00023033"/>
    </source>
</evidence>
<dbReference type="AlphaFoldDB" id="A0AA35LVA9"/>
<organism evidence="10 11">
    <name type="scientific">Clonostachys chloroleuca</name>
    <dbReference type="NCBI Taxonomy" id="1926264"/>
    <lineage>
        <taxon>Eukaryota</taxon>
        <taxon>Fungi</taxon>
        <taxon>Dikarya</taxon>
        <taxon>Ascomycota</taxon>
        <taxon>Pezizomycotina</taxon>
        <taxon>Sordariomycetes</taxon>
        <taxon>Hypocreomycetidae</taxon>
        <taxon>Hypocreales</taxon>
        <taxon>Bionectriaceae</taxon>
        <taxon>Clonostachys</taxon>
    </lineage>
</organism>
<keyword evidence="4 8" id="KW-0479">Metal-binding</keyword>
<reference evidence="10" key="1">
    <citation type="submission" date="2023-01" db="EMBL/GenBank/DDBJ databases">
        <authorList>
            <person name="Piombo E."/>
        </authorList>
    </citation>
    <scope>NUCLEOTIDE SEQUENCE</scope>
</reference>
<comment type="similarity">
    <text evidence="2 9">Belongs to the cytochrome P450 family.</text>
</comment>
<dbReference type="InterPro" id="IPR017972">
    <property type="entry name" value="Cyt_P450_CS"/>
</dbReference>
<dbReference type="GO" id="GO:0020037">
    <property type="term" value="F:heme binding"/>
    <property type="evidence" value="ECO:0007669"/>
    <property type="project" value="InterPro"/>
</dbReference>
<dbReference type="EMBL" id="CABFNP030000682">
    <property type="protein sequence ID" value="CAI6077636.1"/>
    <property type="molecule type" value="Genomic_DNA"/>
</dbReference>
<sequence>MSSLLVSWARLEPAQATLFEKFIPYIIATFLLYLIAHRVGDKLSKLPEINPRNLFEITDRRRLAEFITRSKSILINGRAQYPTQPYRAYTDWGDLLIIPPEYVDEVKNDSRLNFNIPVEEDSHAYVPGFDPFKPDRNVAKLINRHLTKALGKDQTKKNRSVAKLVEPISMEAAVVMQQVLTDSPEGFNMLKTKDWHGMNPQLDIMRIVARMSSRVFMGEELCRDEEWIRASSEYTYEGFKVADTLRAYPRPLRPIIHWFMPSCWQLRQKLDAARTVLKPHIDRRKKLKAEALARGETVTFDDSIEWFEKEYSEGHDPATSQISLSLVAIHTTTDLLQQTMIDIALYPELLAPLREEVIRVFSTDGLSKVSLYKLVLMDSVIKESQRMRPVVLGMMRRQAMADITLRDGFVIKKGTRIIADVTHMWDTSHYEDPDKYDGYRFLKMRQDPELEKRAHLVSTSESHLGFGHGQHACPGRFFAANEIKIALAHLLIKYDWKLPDEFRLNPTWHGMMISPDPKMRMFIRRRKEEIDISCLS</sequence>
<dbReference type="InterPro" id="IPR002403">
    <property type="entry name" value="Cyt_P450_E_grp-IV"/>
</dbReference>
<dbReference type="SUPFAM" id="SSF48264">
    <property type="entry name" value="Cytochrome P450"/>
    <property type="match status" value="1"/>
</dbReference>
<keyword evidence="6 8" id="KW-0408">Iron</keyword>
<evidence type="ECO:0000256" key="3">
    <source>
        <dbReference type="ARBA" id="ARBA00022617"/>
    </source>
</evidence>
<dbReference type="PRINTS" id="PR00385">
    <property type="entry name" value="P450"/>
</dbReference>
<name>A0AA35LVA9_9HYPO</name>
<evidence type="ECO:0000256" key="5">
    <source>
        <dbReference type="ARBA" id="ARBA00023002"/>
    </source>
</evidence>
<evidence type="ECO:0000256" key="4">
    <source>
        <dbReference type="ARBA" id="ARBA00022723"/>
    </source>
</evidence>
<dbReference type="CDD" id="cd11041">
    <property type="entry name" value="CYP503A1-like"/>
    <property type="match status" value="1"/>
</dbReference>
<dbReference type="PANTHER" id="PTHR46206:SF2">
    <property type="entry name" value="CYTOCHROME P450 MONOOXYGENASE AUSG-RELATED"/>
    <property type="match status" value="1"/>
</dbReference>
<dbReference type="PANTHER" id="PTHR46206">
    <property type="entry name" value="CYTOCHROME P450"/>
    <property type="match status" value="1"/>
</dbReference>